<evidence type="ECO:0000313" key="2">
    <source>
        <dbReference type="Proteomes" id="UP001378592"/>
    </source>
</evidence>
<sequence length="145" mass="16387">MAFFCFNGVKPFKQGVEAESIRVESAMVQAIKTDFMPAASPPVHVVAWPLVSGTAAGRRERASISNLLPPKRQHCGARVRHSEDVTRKMTSRAAPRWKARVSRRTSPTVVEEQRKRWIERPHALFVLQSVSKFLDSVQCFSTRNL</sequence>
<gene>
    <name evidence="1" type="ORF">R5R35_009842</name>
</gene>
<dbReference type="AlphaFoldDB" id="A0AAN9ZDR6"/>
<name>A0AAN9ZDR6_9ORTH</name>
<reference evidence="1 2" key="1">
    <citation type="submission" date="2024-03" db="EMBL/GenBank/DDBJ databases">
        <title>The genome assembly and annotation of the cricket Gryllus longicercus Weissman &amp; Gray.</title>
        <authorList>
            <person name="Szrajer S."/>
            <person name="Gray D."/>
            <person name="Ylla G."/>
        </authorList>
    </citation>
    <scope>NUCLEOTIDE SEQUENCE [LARGE SCALE GENOMIC DNA]</scope>
    <source>
        <strain evidence="1">DAG 2021-001</strain>
        <tissue evidence="1">Whole body minus gut</tissue>
    </source>
</reference>
<dbReference type="Proteomes" id="UP001378592">
    <property type="component" value="Unassembled WGS sequence"/>
</dbReference>
<comment type="caution">
    <text evidence="1">The sequence shown here is derived from an EMBL/GenBank/DDBJ whole genome shotgun (WGS) entry which is preliminary data.</text>
</comment>
<organism evidence="1 2">
    <name type="scientific">Gryllus longicercus</name>
    <dbReference type="NCBI Taxonomy" id="2509291"/>
    <lineage>
        <taxon>Eukaryota</taxon>
        <taxon>Metazoa</taxon>
        <taxon>Ecdysozoa</taxon>
        <taxon>Arthropoda</taxon>
        <taxon>Hexapoda</taxon>
        <taxon>Insecta</taxon>
        <taxon>Pterygota</taxon>
        <taxon>Neoptera</taxon>
        <taxon>Polyneoptera</taxon>
        <taxon>Orthoptera</taxon>
        <taxon>Ensifera</taxon>
        <taxon>Gryllidea</taxon>
        <taxon>Grylloidea</taxon>
        <taxon>Gryllidae</taxon>
        <taxon>Gryllinae</taxon>
        <taxon>Gryllus</taxon>
    </lineage>
</organism>
<dbReference type="EMBL" id="JAZDUA010000053">
    <property type="protein sequence ID" value="KAK7870674.1"/>
    <property type="molecule type" value="Genomic_DNA"/>
</dbReference>
<accession>A0AAN9ZDR6</accession>
<keyword evidence="2" id="KW-1185">Reference proteome</keyword>
<evidence type="ECO:0000313" key="1">
    <source>
        <dbReference type="EMBL" id="KAK7870674.1"/>
    </source>
</evidence>
<proteinExistence type="predicted"/>
<protein>
    <submittedName>
        <fullName evidence="1">Uncharacterized protein</fullName>
    </submittedName>
</protein>